<evidence type="ECO:0000256" key="5">
    <source>
        <dbReference type="ARBA" id="ARBA00022840"/>
    </source>
</evidence>
<dbReference type="PRINTS" id="PR00304">
    <property type="entry name" value="TCOMPLEXTCP1"/>
</dbReference>
<keyword evidence="6 8" id="KW-0143">Chaperone</keyword>
<dbReference type="InterPro" id="IPR027413">
    <property type="entry name" value="GROEL-like_equatorial_sf"/>
</dbReference>
<dbReference type="GeneID" id="90071782"/>
<proteinExistence type="inferred from homology"/>
<dbReference type="InterPro" id="IPR012721">
    <property type="entry name" value="Chap_CCT_theta"/>
</dbReference>
<protein>
    <recommendedName>
        <fullName evidence="7">CCT-theta</fullName>
    </recommendedName>
</protein>
<name>A0AAV5QGB9_9ASCO</name>
<comment type="subcellular location">
    <subcellularLocation>
        <location evidence="1">Cytoplasm</location>
    </subcellularLocation>
</comment>
<evidence type="ECO:0000256" key="8">
    <source>
        <dbReference type="RuleBase" id="RU004187"/>
    </source>
</evidence>
<dbReference type="EMBL" id="BTFZ01000002">
    <property type="protein sequence ID" value="GMM33803.1"/>
    <property type="molecule type" value="Genomic_DNA"/>
</dbReference>
<dbReference type="CDD" id="cd03341">
    <property type="entry name" value="TCP1_theta"/>
    <property type="match status" value="1"/>
</dbReference>
<reference evidence="9 10" key="1">
    <citation type="journal article" date="2023" name="Elife">
        <title>Identification of key yeast species and microbe-microbe interactions impacting larval growth of Drosophila in the wild.</title>
        <authorList>
            <person name="Mure A."/>
            <person name="Sugiura Y."/>
            <person name="Maeda R."/>
            <person name="Honda K."/>
            <person name="Sakurai N."/>
            <person name="Takahashi Y."/>
            <person name="Watada M."/>
            <person name="Katoh T."/>
            <person name="Gotoh A."/>
            <person name="Gotoh Y."/>
            <person name="Taniguchi I."/>
            <person name="Nakamura K."/>
            <person name="Hayashi T."/>
            <person name="Katayama T."/>
            <person name="Uemura T."/>
            <person name="Hattori Y."/>
        </authorList>
    </citation>
    <scope>NUCLEOTIDE SEQUENCE [LARGE SCALE GENOMIC DNA]</scope>
    <source>
        <strain evidence="9 10">SC-9</strain>
    </source>
</reference>
<dbReference type="SUPFAM" id="SSF48592">
    <property type="entry name" value="GroEL equatorial domain-like"/>
    <property type="match status" value="1"/>
</dbReference>
<dbReference type="InterPro" id="IPR002194">
    <property type="entry name" value="Chaperonin_TCP-1_CS"/>
</dbReference>
<comment type="similarity">
    <text evidence="2 8">Belongs to the TCP-1 chaperonin family.</text>
</comment>
<gene>
    <name evidence="9" type="ORF">DASC09_011280</name>
</gene>
<accession>A0AAV5QGB9</accession>
<dbReference type="PANTHER" id="PTHR11353">
    <property type="entry name" value="CHAPERONIN"/>
    <property type="match status" value="1"/>
</dbReference>
<evidence type="ECO:0000313" key="9">
    <source>
        <dbReference type="EMBL" id="GMM33803.1"/>
    </source>
</evidence>
<dbReference type="GO" id="GO:0005524">
    <property type="term" value="F:ATP binding"/>
    <property type="evidence" value="ECO:0007669"/>
    <property type="project" value="UniProtKB-KW"/>
</dbReference>
<evidence type="ECO:0000256" key="7">
    <source>
        <dbReference type="ARBA" id="ARBA00029602"/>
    </source>
</evidence>
<dbReference type="Pfam" id="PF00118">
    <property type="entry name" value="Cpn60_TCP1"/>
    <property type="match status" value="1"/>
</dbReference>
<dbReference type="FunFam" id="3.50.7.10:FF:000008">
    <property type="entry name" value="T-complex protein 1 subunit theta"/>
    <property type="match status" value="1"/>
</dbReference>
<keyword evidence="4 8" id="KW-0547">Nucleotide-binding</keyword>
<keyword evidence="10" id="KW-1185">Reference proteome</keyword>
<evidence type="ECO:0000256" key="6">
    <source>
        <dbReference type="ARBA" id="ARBA00023186"/>
    </source>
</evidence>
<dbReference type="GO" id="GO:0005832">
    <property type="term" value="C:chaperonin-containing T-complex"/>
    <property type="evidence" value="ECO:0007669"/>
    <property type="project" value="UniProtKB-ARBA"/>
</dbReference>
<dbReference type="InterPro" id="IPR027410">
    <property type="entry name" value="TCP-1-like_intermed_sf"/>
</dbReference>
<dbReference type="Gene3D" id="3.30.260.10">
    <property type="entry name" value="TCP-1-like chaperonin intermediate domain"/>
    <property type="match status" value="1"/>
</dbReference>
<dbReference type="SUPFAM" id="SSF54849">
    <property type="entry name" value="GroEL-intermediate domain like"/>
    <property type="match status" value="1"/>
</dbReference>
<dbReference type="AlphaFoldDB" id="A0AAV5QGB9"/>
<dbReference type="Proteomes" id="UP001360560">
    <property type="component" value="Unassembled WGS sequence"/>
</dbReference>
<keyword evidence="3" id="KW-0963">Cytoplasm</keyword>
<comment type="caution">
    <text evidence="9">The sequence shown here is derived from an EMBL/GenBank/DDBJ whole genome shotgun (WGS) entry which is preliminary data.</text>
</comment>
<evidence type="ECO:0000256" key="2">
    <source>
        <dbReference type="ARBA" id="ARBA00008020"/>
    </source>
</evidence>
<evidence type="ECO:0000256" key="4">
    <source>
        <dbReference type="ARBA" id="ARBA00022741"/>
    </source>
</evidence>
<evidence type="ECO:0000256" key="3">
    <source>
        <dbReference type="ARBA" id="ARBA00022490"/>
    </source>
</evidence>
<dbReference type="GO" id="GO:0051082">
    <property type="term" value="F:unfolded protein binding"/>
    <property type="evidence" value="ECO:0007669"/>
    <property type="project" value="InterPro"/>
</dbReference>
<dbReference type="InterPro" id="IPR002423">
    <property type="entry name" value="Cpn60/GroEL/TCP-1"/>
</dbReference>
<sequence length="564" mass="61486">MSLKLPNAPNAGLFKQGYQTYSNADGAVNRNVEACKEIASMVLTSIGPCGRNKIIVNHLQKVFITNDAATMLKELDVVHPAVKLMVMASEQQEMEMGDQTSLVIILAGELLIQAQKLITLGLNPTEIIQGYNMANVHALEYLEKHLTVDKVDDFYDANSLQKIIKPVLASKQYGHEDVLSELVIEAIKYVLPRQQGNDGPESGVLKNFNVDSIRIVKILGSSIENSYVIKGMVFPREPEGQIKNITQKSKVAVFTCPIDISTTETKGTVLLHNAKEMLDFSKGEEEQLEQIVKEIYEAGIKVVIAGSSVGDLVLHYMNRYGILLLKVPSKFDLRRVCRVCGATPLPRLGAPLPEEAGVIDLVETKEIGGDRVTVFTQDSEATRTSTIVLRGATQNSLDDIERAIDDAVSSIKGLTKDTRLVPGAGSSEAELVDAVTKYGEKTPGLLQLAIKNFAEAFEVVPRTLADTAGLNSTEIIPRLYAAHTNNSKEGIFQGIDVDNENGTGLVDVRERQIYDLFVSKKSAINLATEAACTILSVDQIIMAKRAGGPVMPNQPRPGNWDQAD</sequence>
<evidence type="ECO:0000313" key="10">
    <source>
        <dbReference type="Proteomes" id="UP001360560"/>
    </source>
</evidence>
<dbReference type="NCBIfam" id="TIGR02346">
    <property type="entry name" value="chap_CCT_theta"/>
    <property type="match status" value="1"/>
</dbReference>
<dbReference type="InterPro" id="IPR017998">
    <property type="entry name" value="Chaperone_TCP-1"/>
</dbReference>
<dbReference type="PROSITE" id="PS00751">
    <property type="entry name" value="TCP1_2"/>
    <property type="match status" value="1"/>
</dbReference>
<organism evidence="9 10">
    <name type="scientific">Saccharomycopsis crataegensis</name>
    <dbReference type="NCBI Taxonomy" id="43959"/>
    <lineage>
        <taxon>Eukaryota</taxon>
        <taxon>Fungi</taxon>
        <taxon>Dikarya</taxon>
        <taxon>Ascomycota</taxon>
        <taxon>Saccharomycotina</taxon>
        <taxon>Saccharomycetes</taxon>
        <taxon>Saccharomycopsidaceae</taxon>
        <taxon>Saccharomycopsis</taxon>
    </lineage>
</organism>
<dbReference type="Gene3D" id="1.10.560.10">
    <property type="entry name" value="GroEL-like equatorial domain"/>
    <property type="match status" value="1"/>
</dbReference>
<keyword evidence="5 8" id="KW-0067">ATP-binding</keyword>
<dbReference type="GO" id="GO:0140662">
    <property type="term" value="F:ATP-dependent protein folding chaperone"/>
    <property type="evidence" value="ECO:0007669"/>
    <property type="project" value="InterPro"/>
</dbReference>
<dbReference type="RefSeq" id="XP_064850803.1">
    <property type="nucleotide sequence ID" value="XM_064994731.1"/>
</dbReference>
<evidence type="ECO:0000256" key="1">
    <source>
        <dbReference type="ARBA" id="ARBA00004496"/>
    </source>
</evidence>
<dbReference type="Gene3D" id="3.50.7.10">
    <property type="entry name" value="GroEL"/>
    <property type="match status" value="1"/>
</dbReference>
<dbReference type="SUPFAM" id="SSF52029">
    <property type="entry name" value="GroEL apical domain-like"/>
    <property type="match status" value="1"/>
</dbReference>
<dbReference type="InterPro" id="IPR027409">
    <property type="entry name" value="GroEL-like_apical_dom_sf"/>
</dbReference>
<dbReference type="GO" id="GO:0016887">
    <property type="term" value="F:ATP hydrolysis activity"/>
    <property type="evidence" value="ECO:0007669"/>
    <property type="project" value="InterPro"/>
</dbReference>